<evidence type="ECO:0000313" key="7">
    <source>
        <dbReference type="EMBL" id="KAK0511298.1"/>
    </source>
</evidence>
<dbReference type="InterPro" id="IPR036388">
    <property type="entry name" value="WH-like_DNA-bd_sf"/>
</dbReference>
<sequence length="359" mass="40307">MGSTTKVDIPSLIKQLNSLKPSDTKDPAARKSLYEAARRVAFALELPGDTIHRISHTSLQTTVARIGSDLHLFEILSKQDDSTSTRKLAESTGADEMLLGRILRYLASFGMIEEVGEDQWAASEITKTLSMPGLKAWDLPLGHRTEQAAFEWALSVPSRFDNFNLWMAANREGQNIFLDVYPFEKELCHGLEPDTPLFVDVGGGIGHQCLALKQRFPHVPGRVINEDLPPVIAQAIPCDGVEHMVYNFMTPQPVKGARAYYMRNVMHDYPDEKCAIILRQIMDVMDKHSVILIDDMVLPNEGAHWRQTQLDLLVMAGLAAIERTEKQWYSMLDAAGLKVKYIYTYTPELRDSIIVAVPK</sequence>
<evidence type="ECO:0000259" key="5">
    <source>
        <dbReference type="Pfam" id="PF00891"/>
    </source>
</evidence>
<evidence type="ECO:0000256" key="3">
    <source>
        <dbReference type="ARBA" id="ARBA00022691"/>
    </source>
</evidence>
<dbReference type="PANTHER" id="PTHR43712">
    <property type="entry name" value="PUTATIVE (AFU_ORTHOLOGUE AFUA_4G14580)-RELATED"/>
    <property type="match status" value="1"/>
</dbReference>
<dbReference type="Gene3D" id="1.10.10.10">
    <property type="entry name" value="Winged helix-like DNA-binding domain superfamily/Winged helix DNA-binding domain"/>
    <property type="match status" value="1"/>
</dbReference>
<reference evidence="7" key="1">
    <citation type="submission" date="2023-03" db="EMBL/GenBank/DDBJ databases">
        <title>Complete genome of Cladonia borealis.</title>
        <authorList>
            <person name="Park H."/>
        </authorList>
    </citation>
    <scope>NUCLEOTIDE SEQUENCE</scope>
    <source>
        <strain evidence="7">ANT050790</strain>
    </source>
</reference>
<dbReference type="PIRSF" id="PIRSF005739">
    <property type="entry name" value="O-mtase"/>
    <property type="match status" value="1"/>
</dbReference>
<dbReference type="GO" id="GO:0008171">
    <property type="term" value="F:O-methyltransferase activity"/>
    <property type="evidence" value="ECO:0007669"/>
    <property type="project" value="InterPro"/>
</dbReference>
<proteinExistence type="predicted"/>
<dbReference type="InterPro" id="IPR016461">
    <property type="entry name" value="COMT-like"/>
</dbReference>
<protein>
    <recommendedName>
        <fullName evidence="9">O-methyltransferase</fullName>
    </recommendedName>
</protein>
<dbReference type="PANTHER" id="PTHR43712:SF1">
    <property type="entry name" value="HYPOTHETICAL O-METHYLTRANSFERASE (EUROFUNG)-RELATED"/>
    <property type="match status" value="1"/>
</dbReference>
<name>A0AA39R0X0_9LECA</name>
<dbReference type="InterPro" id="IPR001077">
    <property type="entry name" value="COMT_C"/>
</dbReference>
<dbReference type="InterPro" id="IPR029063">
    <property type="entry name" value="SAM-dependent_MTases_sf"/>
</dbReference>
<dbReference type="SUPFAM" id="SSF53335">
    <property type="entry name" value="S-adenosyl-L-methionine-dependent methyltransferases"/>
    <property type="match status" value="1"/>
</dbReference>
<evidence type="ECO:0000259" key="6">
    <source>
        <dbReference type="Pfam" id="PF08100"/>
    </source>
</evidence>
<dbReference type="SUPFAM" id="SSF46785">
    <property type="entry name" value="Winged helix' DNA-binding domain"/>
    <property type="match status" value="1"/>
</dbReference>
<keyword evidence="3" id="KW-0949">S-adenosyl-L-methionine</keyword>
<organism evidence="7 8">
    <name type="scientific">Cladonia borealis</name>
    <dbReference type="NCBI Taxonomy" id="184061"/>
    <lineage>
        <taxon>Eukaryota</taxon>
        <taxon>Fungi</taxon>
        <taxon>Dikarya</taxon>
        <taxon>Ascomycota</taxon>
        <taxon>Pezizomycotina</taxon>
        <taxon>Lecanoromycetes</taxon>
        <taxon>OSLEUM clade</taxon>
        <taxon>Lecanoromycetidae</taxon>
        <taxon>Lecanorales</taxon>
        <taxon>Lecanorineae</taxon>
        <taxon>Cladoniaceae</taxon>
        <taxon>Cladonia</taxon>
    </lineage>
</organism>
<dbReference type="PROSITE" id="PS51683">
    <property type="entry name" value="SAM_OMT_II"/>
    <property type="match status" value="1"/>
</dbReference>
<dbReference type="GO" id="GO:0046983">
    <property type="term" value="F:protein dimerization activity"/>
    <property type="evidence" value="ECO:0007669"/>
    <property type="project" value="InterPro"/>
</dbReference>
<dbReference type="GO" id="GO:0032259">
    <property type="term" value="P:methylation"/>
    <property type="evidence" value="ECO:0007669"/>
    <property type="project" value="UniProtKB-KW"/>
</dbReference>
<keyword evidence="1" id="KW-0489">Methyltransferase</keyword>
<feature type="active site" description="Proton acceptor" evidence="4">
    <location>
        <position position="267"/>
    </location>
</feature>
<feature type="domain" description="O-methyltransferase C-terminal" evidence="5">
    <location>
        <begin position="197"/>
        <end position="337"/>
    </location>
</feature>
<dbReference type="InterPro" id="IPR036390">
    <property type="entry name" value="WH_DNA-bd_sf"/>
</dbReference>
<evidence type="ECO:0000256" key="1">
    <source>
        <dbReference type="ARBA" id="ARBA00022603"/>
    </source>
</evidence>
<gene>
    <name evidence="7" type="ORF">JMJ35_005871</name>
</gene>
<dbReference type="AlphaFoldDB" id="A0AA39R0X0"/>
<comment type="caution">
    <text evidence="7">The sequence shown here is derived from an EMBL/GenBank/DDBJ whole genome shotgun (WGS) entry which is preliminary data.</text>
</comment>
<dbReference type="EMBL" id="JAFEKC020000013">
    <property type="protein sequence ID" value="KAK0511298.1"/>
    <property type="molecule type" value="Genomic_DNA"/>
</dbReference>
<dbReference type="Pfam" id="PF00891">
    <property type="entry name" value="Methyltransf_2"/>
    <property type="match status" value="1"/>
</dbReference>
<keyword evidence="8" id="KW-1185">Reference proteome</keyword>
<dbReference type="Proteomes" id="UP001166286">
    <property type="component" value="Unassembled WGS sequence"/>
</dbReference>
<evidence type="ECO:0000256" key="4">
    <source>
        <dbReference type="PIRSR" id="PIRSR005739-1"/>
    </source>
</evidence>
<dbReference type="Pfam" id="PF08100">
    <property type="entry name" value="Dimerisation"/>
    <property type="match status" value="1"/>
</dbReference>
<evidence type="ECO:0000313" key="8">
    <source>
        <dbReference type="Proteomes" id="UP001166286"/>
    </source>
</evidence>
<dbReference type="Gene3D" id="3.40.50.150">
    <property type="entry name" value="Vaccinia Virus protein VP39"/>
    <property type="match status" value="1"/>
</dbReference>
<keyword evidence="2" id="KW-0808">Transferase</keyword>
<feature type="domain" description="O-methyltransferase dimerisation" evidence="6">
    <location>
        <begin position="63"/>
        <end position="128"/>
    </location>
</feature>
<evidence type="ECO:0008006" key="9">
    <source>
        <dbReference type="Google" id="ProtNLM"/>
    </source>
</evidence>
<dbReference type="InterPro" id="IPR012967">
    <property type="entry name" value="COMT_dimerisation"/>
</dbReference>
<evidence type="ECO:0000256" key="2">
    <source>
        <dbReference type="ARBA" id="ARBA00022679"/>
    </source>
</evidence>
<accession>A0AA39R0X0</accession>